<proteinExistence type="predicted"/>
<sequence>MIPVSIGFKGLVYISHSINYTSILP</sequence>
<dbReference type="EMBL" id="CM047742">
    <property type="protein sequence ID" value="KAJ0035632.1"/>
    <property type="molecule type" value="Genomic_DNA"/>
</dbReference>
<reference evidence="2" key="1">
    <citation type="journal article" date="2023" name="G3 (Bethesda)">
        <title>Genome assembly and association tests identify interacting loci associated with vigor, precocity, and sex in interspecific pistachio rootstocks.</title>
        <authorList>
            <person name="Palmer W."/>
            <person name="Jacygrad E."/>
            <person name="Sagayaradj S."/>
            <person name="Cavanaugh K."/>
            <person name="Han R."/>
            <person name="Bertier L."/>
            <person name="Beede B."/>
            <person name="Kafkas S."/>
            <person name="Golino D."/>
            <person name="Preece J."/>
            <person name="Michelmore R."/>
        </authorList>
    </citation>
    <scope>NUCLEOTIDE SEQUENCE [LARGE SCALE GENOMIC DNA]</scope>
</reference>
<comment type="caution">
    <text evidence="1">The sequence shown here is derived from an EMBL/GenBank/DDBJ whole genome shotgun (WGS) entry which is preliminary data.</text>
</comment>
<gene>
    <name evidence="1" type="ORF">Pint_25811</name>
</gene>
<evidence type="ECO:0000313" key="2">
    <source>
        <dbReference type="Proteomes" id="UP001163603"/>
    </source>
</evidence>
<name>A0ACC0YHM4_9ROSI</name>
<organism evidence="1 2">
    <name type="scientific">Pistacia integerrima</name>
    <dbReference type="NCBI Taxonomy" id="434235"/>
    <lineage>
        <taxon>Eukaryota</taxon>
        <taxon>Viridiplantae</taxon>
        <taxon>Streptophyta</taxon>
        <taxon>Embryophyta</taxon>
        <taxon>Tracheophyta</taxon>
        <taxon>Spermatophyta</taxon>
        <taxon>Magnoliopsida</taxon>
        <taxon>eudicotyledons</taxon>
        <taxon>Gunneridae</taxon>
        <taxon>Pentapetalae</taxon>
        <taxon>rosids</taxon>
        <taxon>malvids</taxon>
        <taxon>Sapindales</taxon>
        <taxon>Anacardiaceae</taxon>
        <taxon>Pistacia</taxon>
    </lineage>
</organism>
<dbReference type="Proteomes" id="UP001163603">
    <property type="component" value="Chromosome 7"/>
</dbReference>
<accession>A0ACC0YHM4</accession>
<evidence type="ECO:0000313" key="1">
    <source>
        <dbReference type="EMBL" id="KAJ0035632.1"/>
    </source>
</evidence>
<keyword evidence="2" id="KW-1185">Reference proteome</keyword>
<protein>
    <submittedName>
        <fullName evidence="1">Uncharacterized protein</fullName>
    </submittedName>
</protein>